<keyword evidence="1" id="KW-0472">Membrane</keyword>
<feature type="transmembrane region" description="Helical" evidence="1">
    <location>
        <begin position="25"/>
        <end position="46"/>
    </location>
</feature>
<keyword evidence="3" id="KW-1185">Reference proteome</keyword>
<evidence type="ECO:0000313" key="3">
    <source>
        <dbReference type="Proteomes" id="UP000295388"/>
    </source>
</evidence>
<dbReference type="Proteomes" id="UP000295388">
    <property type="component" value="Unassembled WGS sequence"/>
</dbReference>
<feature type="transmembrane region" description="Helical" evidence="1">
    <location>
        <begin position="67"/>
        <end position="93"/>
    </location>
</feature>
<gene>
    <name evidence="2" type="ORF">EV643_11282</name>
</gene>
<evidence type="ECO:0000313" key="2">
    <source>
        <dbReference type="EMBL" id="TDO45758.1"/>
    </source>
</evidence>
<accession>A0A4V3C9H7</accession>
<organism evidence="2 3">
    <name type="scientific">Kribbella caucasensis</name>
    <dbReference type="NCBI Taxonomy" id="2512215"/>
    <lineage>
        <taxon>Bacteria</taxon>
        <taxon>Bacillati</taxon>
        <taxon>Actinomycetota</taxon>
        <taxon>Actinomycetes</taxon>
        <taxon>Propionibacteriales</taxon>
        <taxon>Kribbellaceae</taxon>
        <taxon>Kribbella</taxon>
    </lineage>
</organism>
<dbReference type="EMBL" id="SNWQ01000012">
    <property type="protein sequence ID" value="TDO45758.1"/>
    <property type="molecule type" value="Genomic_DNA"/>
</dbReference>
<sequence length="130" mass="13362">MLVAGLMAWDHLWGNEGSGEFPVDAGTFVIAMAVSLVCGGLINWVVVPRTIVDLSKAPRRALWLSGLAVPLVFVAGWLGFPLVIAGGGIVLGLLSPSTPGRNRMALGAIVLGLLVLGFGVVATAFPPTDS</sequence>
<name>A0A4V3C9H7_9ACTN</name>
<evidence type="ECO:0000256" key="1">
    <source>
        <dbReference type="SAM" id="Phobius"/>
    </source>
</evidence>
<comment type="caution">
    <text evidence="2">The sequence shown here is derived from an EMBL/GenBank/DDBJ whole genome shotgun (WGS) entry which is preliminary data.</text>
</comment>
<keyword evidence="1" id="KW-1133">Transmembrane helix</keyword>
<keyword evidence="1" id="KW-0812">Transmembrane</keyword>
<feature type="transmembrane region" description="Helical" evidence="1">
    <location>
        <begin position="105"/>
        <end position="125"/>
    </location>
</feature>
<dbReference type="AlphaFoldDB" id="A0A4V3C9H7"/>
<proteinExistence type="predicted"/>
<reference evidence="2 3" key="1">
    <citation type="submission" date="2019-03" db="EMBL/GenBank/DDBJ databases">
        <title>Genomic Encyclopedia of Type Strains, Phase III (KMG-III): the genomes of soil and plant-associated and newly described type strains.</title>
        <authorList>
            <person name="Whitman W."/>
        </authorList>
    </citation>
    <scope>NUCLEOTIDE SEQUENCE [LARGE SCALE GENOMIC DNA]</scope>
    <source>
        <strain evidence="2 3">VKM Ac-2527</strain>
    </source>
</reference>
<protein>
    <recommendedName>
        <fullName evidence="4">Tripartite tricarboxylate transporter TctB family protein</fullName>
    </recommendedName>
</protein>
<evidence type="ECO:0008006" key="4">
    <source>
        <dbReference type="Google" id="ProtNLM"/>
    </source>
</evidence>